<proteinExistence type="predicted"/>
<name>A0ABQ9GE15_9NEOP</name>
<sequence length="620" mass="70803">MRSDNVRYLSSRYCDDVLFVGKEFATQRPLHFVNKIAVTRTIRSGTSLRRSHIFKPVSTQMEKSGARNSRSKMYAECASSFTTILIIRNKINLFSNTFRLPLQNENPKIQNAKHLRSSNCPNVEQARRDRVHRICQHILENATAPSERRGGDRRTALYKARKEAVMNHIRSFKQIERRHSRGRNSERIHLIRDLSVRKTWVRCSIGRHLFYLLVVEAQDWPRKISHEKDDLQQQLTYHELRAGKTLERIILWFPVVDHSFIPPDRVFENMDRKLRKLTIVMNPPTLYTEIMNQFFTLVYLGDDCTVHDCKTYADSVLKNPGIWHFQFQKSKNERQNFNEGLPDVIPKGIVVKEDKIKEVKRHLDSHYGDKWDKSDTLGFFTNSHRINLRTDDVGLPIFCAKKKNHSSPAIVVHKAVIDYSNSYVVVSCHSTSSASAAAEKPGFKHRALTNTEAKPPVHTENSSGTSTAECLLDSTKHLSRCASVCSSTLSLKPADWMILMWTQPGTMNVEAGRMFSPGDGLVCTIRARTRHTKGARVFNLRLGATRHVPLPQRWRPVFLETASSYFRARGDKADTATPIKRVIAATFGALNCGAMFSPRLANSPSANSSHFSKRTSEFTP</sequence>
<organism evidence="1 2">
    <name type="scientific">Dryococelus australis</name>
    <dbReference type="NCBI Taxonomy" id="614101"/>
    <lineage>
        <taxon>Eukaryota</taxon>
        <taxon>Metazoa</taxon>
        <taxon>Ecdysozoa</taxon>
        <taxon>Arthropoda</taxon>
        <taxon>Hexapoda</taxon>
        <taxon>Insecta</taxon>
        <taxon>Pterygota</taxon>
        <taxon>Neoptera</taxon>
        <taxon>Polyneoptera</taxon>
        <taxon>Phasmatodea</taxon>
        <taxon>Verophasmatodea</taxon>
        <taxon>Anareolatae</taxon>
        <taxon>Phasmatidae</taxon>
        <taxon>Eurycanthinae</taxon>
        <taxon>Dryococelus</taxon>
    </lineage>
</organism>
<reference evidence="1 2" key="1">
    <citation type="submission" date="2023-02" db="EMBL/GenBank/DDBJ databases">
        <title>LHISI_Scaffold_Assembly.</title>
        <authorList>
            <person name="Stuart O.P."/>
            <person name="Cleave R."/>
            <person name="Magrath M.J.L."/>
            <person name="Mikheyev A.S."/>
        </authorList>
    </citation>
    <scope>NUCLEOTIDE SEQUENCE [LARGE SCALE GENOMIC DNA]</scope>
    <source>
        <strain evidence="1">Daus_M_001</strain>
        <tissue evidence="1">Leg muscle</tissue>
    </source>
</reference>
<comment type="caution">
    <text evidence="1">The sequence shown here is derived from an EMBL/GenBank/DDBJ whole genome shotgun (WGS) entry which is preliminary data.</text>
</comment>
<gene>
    <name evidence="1" type="ORF">PR048_028676</name>
</gene>
<accession>A0ABQ9GE15</accession>
<evidence type="ECO:0000313" key="1">
    <source>
        <dbReference type="EMBL" id="KAJ8869683.1"/>
    </source>
</evidence>
<evidence type="ECO:0000313" key="2">
    <source>
        <dbReference type="Proteomes" id="UP001159363"/>
    </source>
</evidence>
<protein>
    <submittedName>
        <fullName evidence="1">Uncharacterized protein</fullName>
    </submittedName>
</protein>
<keyword evidence="2" id="KW-1185">Reference proteome</keyword>
<dbReference type="EMBL" id="JARBHB010000013">
    <property type="protein sequence ID" value="KAJ8869683.1"/>
    <property type="molecule type" value="Genomic_DNA"/>
</dbReference>
<dbReference type="Proteomes" id="UP001159363">
    <property type="component" value="Chromosome 12"/>
</dbReference>